<dbReference type="EMBL" id="PYMH01000021">
    <property type="protein sequence ID" value="PSU29064.1"/>
    <property type="molecule type" value="Genomic_DNA"/>
</dbReference>
<dbReference type="AlphaFoldDB" id="A0A2T3IL32"/>
<dbReference type="Proteomes" id="UP000241222">
    <property type="component" value="Unassembled WGS sequence"/>
</dbReference>
<proteinExistence type="predicted"/>
<keyword evidence="2" id="KW-1185">Reference proteome</keyword>
<organism evidence="1 2">
    <name type="scientific">Photobacterium lutimaris</name>
    <dbReference type="NCBI Taxonomy" id="388278"/>
    <lineage>
        <taxon>Bacteria</taxon>
        <taxon>Pseudomonadati</taxon>
        <taxon>Pseudomonadota</taxon>
        <taxon>Gammaproteobacteria</taxon>
        <taxon>Vibrionales</taxon>
        <taxon>Vibrionaceae</taxon>
        <taxon>Photobacterium</taxon>
    </lineage>
</organism>
<evidence type="ECO:0000313" key="1">
    <source>
        <dbReference type="EMBL" id="PSU29064.1"/>
    </source>
</evidence>
<name>A0A2T3IL32_9GAMM</name>
<protein>
    <submittedName>
        <fullName evidence="1">Uncharacterized protein</fullName>
    </submittedName>
</protein>
<accession>A0A2T3IL32</accession>
<reference evidence="1 2" key="1">
    <citation type="submission" date="2018-03" db="EMBL/GenBank/DDBJ databases">
        <title>Whole genome sequencing of Histamine producing bacteria.</title>
        <authorList>
            <person name="Butler K."/>
        </authorList>
    </citation>
    <scope>NUCLEOTIDE SEQUENCE [LARGE SCALE GENOMIC DNA]</scope>
    <source>
        <strain evidence="1 2">JCM 13586</strain>
    </source>
</reference>
<sequence length="69" mass="8243">MFKIEFYLESEKKYWSTEIHQLNSDILRRHIYPKIDANLYDLQFSYSELDSQGNILSEHGVKLGTFKIT</sequence>
<gene>
    <name evidence="1" type="ORF">C9I99_25395</name>
</gene>
<dbReference type="OrthoDB" id="5819165at2"/>
<comment type="caution">
    <text evidence="1">The sequence shown here is derived from an EMBL/GenBank/DDBJ whole genome shotgun (WGS) entry which is preliminary data.</text>
</comment>
<evidence type="ECO:0000313" key="2">
    <source>
        <dbReference type="Proteomes" id="UP000241222"/>
    </source>
</evidence>